<dbReference type="InterPro" id="IPR032710">
    <property type="entry name" value="NTF2-like_dom_sf"/>
</dbReference>
<dbReference type="Gene3D" id="3.10.450.50">
    <property type="match status" value="1"/>
</dbReference>
<keyword evidence="1" id="KW-0732">Signal</keyword>
<dbReference type="Proteomes" id="UP000547674">
    <property type="component" value="Unassembled WGS sequence"/>
</dbReference>
<keyword evidence="3" id="KW-0378">Hydrolase</keyword>
<dbReference type="PANTHER" id="PTHR43135:SF3">
    <property type="entry name" value="ALPHA-D-RIBOSE 1-METHYLPHOSPHONATE 5-TRIPHOSPHATE DIPHOSPHATASE"/>
    <property type="match status" value="1"/>
</dbReference>
<sequence>MKLHKVFGPFAIGLLAIGLFAVGCAGTVPAGSQAAATDPRAADLAGARAVFDANLAAIQNEDTEGYLNCYWQDPALTRNGPGGPSHGYSEWAKGVGGGWPEVFEGTHLDLTWLREGVVYGSYRYRVRFSGQEATGISERVFLKTEQGWKIAVTTAFGDLPGTPPPALVLQGATVLVGDELNPVENAVVVIRNGLIDCVGSDCDIPETGVEVFDATGMWIIPGLIDTHVQYSQTGGIDTSPSSFDLRDVFDLPEIATKLKHNPERIHKALLGSGVTTVLDVGGYPWAFDLAADSTNTEAPRVYATGPAISFGESRDGLPAERRTLEPSNMRSDVRELVRYLHGAGAHAICFRFSPVMPPYAGEYLEELADEAAGFDLPVLVETTEMLHAVRSIPLKPRLMLRSVESDPFKAEMVQLMIGSGASFATGISVPHGYNEVFQIATKQKKFAIDDPHSVVHSDFLKFGEVMPIIRRRLVVPENESLFDEVMNRLHVTGTQNAALLHRKEAPLVLGTDSGSPFVFHGPAVFFELENLQKAGIDAPSLLQVATINGARALGIDHQVGSLDSGKVADMVILKKDPTQDISHLRSLQYVVRGGELRSVEEFRQQ</sequence>
<name>A0A7Y2E6Y4_UNCEI</name>
<dbReference type="EMBL" id="JABDJR010000065">
    <property type="protein sequence ID" value="NNF05502.1"/>
    <property type="molecule type" value="Genomic_DNA"/>
</dbReference>
<dbReference type="AlphaFoldDB" id="A0A7Y2E6Y4"/>
<dbReference type="SUPFAM" id="SSF54427">
    <property type="entry name" value="NTF2-like"/>
    <property type="match status" value="1"/>
</dbReference>
<evidence type="ECO:0000313" key="4">
    <source>
        <dbReference type="Proteomes" id="UP000547674"/>
    </source>
</evidence>
<proteinExistence type="predicted"/>
<dbReference type="InterPro" id="IPR011059">
    <property type="entry name" value="Metal-dep_hydrolase_composite"/>
</dbReference>
<dbReference type="PROSITE" id="PS51257">
    <property type="entry name" value="PROKAR_LIPOPROTEIN"/>
    <property type="match status" value="1"/>
</dbReference>
<dbReference type="InterPro" id="IPR006680">
    <property type="entry name" value="Amidohydro-rel"/>
</dbReference>
<dbReference type="Pfam" id="PF01979">
    <property type="entry name" value="Amidohydro_1"/>
    <property type="match status" value="1"/>
</dbReference>
<gene>
    <name evidence="3" type="ORF">HKN21_01955</name>
</gene>
<reference evidence="3 4" key="1">
    <citation type="submission" date="2020-03" db="EMBL/GenBank/DDBJ databases">
        <title>Metabolic flexibility allows generalist bacteria to become dominant in a frequently disturbed ecosystem.</title>
        <authorList>
            <person name="Chen Y.-J."/>
            <person name="Leung P.M."/>
            <person name="Bay S.K."/>
            <person name="Hugenholtz P."/>
            <person name="Kessler A.J."/>
            <person name="Shelley G."/>
            <person name="Waite D.W."/>
            <person name="Cook P.L."/>
            <person name="Greening C."/>
        </authorList>
    </citation>
    <scope>NUCLEOTIDE SEQUENCE [LARGE SCALE GENOMIC DNA]</scope>
    <source>
        <strain evidence="3">SS_bin_28</strain>
    </source>
</reference>
<feature type="domain" description="Amidohydrolase-related" evidence="2">
    <location>
        <begin position="489"/>
        <end position="594"/>
    </location>
</feature>
<dbReference type="InterPro" id="IPR051781">
    <property type="entry name" value="Metallo-dep_Hydrolase"/>
</dbReference>
<comment type="caution">
    <text evidence="3">The sequence shown here is derived from an EMBL/GenBank/DDBJ whole genome shotgun (WGS) entry which is preliminary data.</text>
</comment>
<dbReference type="InterPro" id="IPR032466">
    <property type="entry name" value="Metal_Hydrolase"/>
</dbReference>
<dbReference type="GO" id="GO:0016810">
    <property type="term" value="F:hydrolase activity, acting on carbon-nitrogen (but not peptide) bonds"/>
    <property type="evidence" value="ECO:0007669"/>
    <property type="project" value="InterPro"/>
</dbReference>
<evidence type="ECO:0000256" key="1">
    <source>
        <dbReference type="SAM" id="SignalP"/>
    </source>
</evidence>
<evidence type="ECO:0000313" key="3">
    <source>
        <dbReference type="EMBL" id="NNF05502.1"/>
    </source>
</evidence>
<organism evidence="3 4">
    <name type="scientific">Eiseniibacteriota bacterium</name>
    <dbReference type="NCBI Taxonomy" id="2212470"/>
    <lineage>
        <taxon>Bacteria</taxon>
        <taxon>Candidatus Eiseniibacteriota</taxon>
    </lineage>
</organism>
<evidence type="ECO:0000259" key="2">
    <source>
        <dbReference type="Pfam" id="PF01979"/>
    </source>
</evidence>
<accession>A0A7Y2E6Y4</accession>
<dbReference type="SUPFAM" id="SSF51556">
    <property type="entry name" value="Metallo-dependent hydrolases"/>
    <property type="match status" value="1"/>
</dbReference>
<feature type="signal peptide" evidence="1">
    <location>
        <begin position="1"/>
        <end position="30"/>
    </location>
</feature>
<dbReference type="SUPFAM" id="SSF51338">
    <property type="entry name" value="Composite domain of metallo-dependent hydrolases"/>
    <property type="match status" value="1"/>
</dbReference>
<dbReference type="PANTHER" id="PTHR43135">
    <property type="entry name" value="ALPHA-D-RIBOSE 1-METHYLPHOSPHONATE 5-TRIPHOSPHATE DIPHOSPHATASE"/>
    <property type="match status" value="1"/>
</dbReference>
<dbReference type="Gene3D" id="3.20.20.140">
    <property type="entry name" value="Metal-dependent hydrolases"/>
    <property type="match status" value="2"/>
</dbReference>
<protein>
    <submittedName>
        <fullName evidence="3">Amidohydrolase family protein</fullName>
    </submittedName>
</protein>
<dbReference type="Gene3D" id="2.30.40.10">
    <property type="entry name" value="Urease, subunit C, domain 1"/>
    <property type="match status" value="1"/>
</dbReference>
<feature type="chain" id="PRO_5030939275" evidence="1">
    <location>
        <begin position="31"/>
        <end position="605"/>
    </location>
</feature>